<dbReference type="OrthoDB" id="504170at2759"/>
<dbReference type="GO" id="GO:0098632">
    <property type="term" value="F:cell-cell adhesion mediator activity"/>
    <property type="evidence" value="ECO:0007669"/>
    <property type="project" value="TreeGrafter"/>
</dbReference>
<dbReference type="PANTHER" id="PTHR10075">
    <property type="entry name" value="BASIGIN RELATED"/>
    <property type="match status" value="1"/>
</dbReference>
<sequence length="692" mass="76052">MAMSAVTLTLFGFFYMFSTLTDATTEAPTVDLITTNKDIAVGNSELLLCKANKPAIFRWEKDGEEIEEGFDDSEEKSSLNLKDVKLTDSGTYKCICDFNGVEHEKSIIIYVYEIPRFVSTKTYHEFLVNETVQVPCRVTGKPEVEINWYWNGVRVLNNDTSNLNVQGDGSLQITNIQRENHGTYSCEGKIKGRPISETLNIFVAVNAPPTVIVRGERSKVVAGPNTNFTLTCLVTGSPHPTITWEMPDTSDSSRYIYNSDKSKLIIPGVARSDSGKYVCTAVNKIANERAEFTLDVSERPSVSLSQSEVVLKLGDSASVLCNANGHPTPTIQWLNKSKKGGMSSDGRLRAVGSQLQIKNVVPSDGGVYYCTANNEAGSDTKSFTLMTSPDVPTSFTVSPGPAAFHITLQKSVLDGGSPITQYMIQWRNESESNWQKAVIPFSGPLEVTSLAPYTEYVVQFAAKNKHYLGAFSAERKIRTLAKREPDMPELLANEGKIERNTYSLPIKQISAGGSPITHYLVRYRMNKEGESWREKKTDKNSSSVLLENLDYDSDYQAEIYAVNNNGLSKPTKAYFSIPQAQQSLGKGGVVAIVLVIFLLLLVGVDALCCYTNHCGMLNFLARKLFGPSISETKSVEEGVFNNVAVTMNGLEKPRGSIPKLLSQNKTGSGDKAPLTKFEKPPANSEPVDEARL</sequence>
<feature type="signal peptide" evidence="12">
    <location>
        <begin position="1"/>
        <end position="23"/>
    </location>
</feature>
<keyword evidence="6 11" id="KW-0472">Membrane</keyword>
<evidence type="ECO:0000256" key="5">
    <source>
        <dbReference type="ARBA" id="ARBA00022989"/>
    </source>
</evidence>
<evidence type="ECO:0000256" key="10">
    <source>
        <dbReference type="SAM" id="MobiDB-lite"/>
    </source>
</evidence>
<dbReference type="PROSITE" id="PS50853">
    <property type="entry name" value="FN3"/>
    <property type="match status" value="2"/>
</dbReference>
<dbReference type="GO" id="GO:0030424">
    <property type="term" value="C:axon"/>
    <property type="evidence" value="ECO:0007669"/>
    <property type="project" value="TreeGrafter"/>
</dbReference>
<feature type="domain" description="Fibronectin type-III" evidence="14">
    <location>
        <begin position="484"/>
        <end position="583"/>
    </location>
</feature>
<dbReference type="CDD" id="cd00096">
    <property type="entry name" value="Ig"/>
    <property type="match status" value="1"/>
</dbReference>
<evidence type="ECO:0000256" key="9">
    <source>
        <dbReference type="ARBA" id="ARBA00023319"/>
    </source>
</evidence>
<evidence type="ECO:0000256" key="8">
    <source>
        <dbReference type="ARBA" id="ARBA00023180"/>
    </source>
</evidence>
<dbReference type="InterPro" id="IPR003961">
    <property type="entry name" value="FN3_dom"/>
</dbReference>
<gene>
    <name evidence="16" type="primary">ncam3</name>
</gene>
<feature type="domain" description="Ig-like" evidence="13">
    <location>
        <begin position="300"/>
        <end position="384"/>
    </location>
</feature>
<keyword evidence="2 11" id="KW-0812">Transmembrane</keyword>
<evidence type="ECO:0000256" key="3">
    <source>
        <dbReference type="ARBA" id="ARBA00022729"/>
    </source>
</evidence>
<dbReference type="RefSeq" id="XP_053530933.1">
    <property type="nucleotide sequence ID" value="XM_053674958.1"/>
</dbReference>
<dbReference type="InterPro" id="IPR007110">
    <property type="entry name" value="Ig-like_dom"/>
</dbReference>
<reference evidence="15" key="1">
    <citation type="journal article" date="2016" name="Nat. Commun.">
        <title>The channel catfish genome sequence provides insights into the evolution of scale formation in teleosts.</title>
        <authorList>
            <person name="Liu Z."/>
            <person name="Liu S."/>
            <person name="Yao J."/>
            <person name="Bao L."/>
            <person name="Zhang J."/>
            <person name="Li Y."/>
            <person name="Jiang C."/>
            <person name="Sun L."/>
            <person name="Wang R."/>
            <person name="Zhang Y."/>
            <person name="Zhou T."/>
            <person name="Zeng Q."/>
            <person name="Fu Q."/>
            <person name="Gao S."/>
            <person name="Li N."/>
            <person name="Koren S."/>
            <person name="Jiang Y."/>
            <person name="Zimin A."/>
            <person name="Xu P."/>
            <person name="Phillippy A.M."/>
            <person name="Geng X."/>
            <person name="Song L."/>
            <person name="Sun F."/>
            <person name="Li C."/>
            <person name="Wang X."/>
            <person name="Chen A."/>
            <person name="Jin Y."/>
            <person name="Yuan Z."/>
            <person name="Yang Y."/>
            <person name="Tan S."/>
            <person name="Peatman E."/>
            <person name="Lu J."/>
            <person name="Qin Z."/>
            <person name="Dunham R."/>
            <person name="Li Z."/>
            <person name="Sonstegard T."/>
            <person name="Feng J."/>
            <person name="Danzmann R.G."/>
            <person name="Schroeder S."/>
            <person name="Scheffler B."/>
            <person name="Duke M.V."/>
            <person name="Ballard L."/>
            <person name="Kucuktas H."/>
            <person name="Kaltenboeck L."/>
            <person name="Liu H."/>
            <person name="Armbruster J."/>
            <person name="Xie Y."/>
            <person name="Kirby M.L."/>
            <person name="Tian Y."/>
            <person name="Flanagan M.E."/>
            <person name="Mu W."/>
            <person name="Waldbieser G.C."/>
        </authorList>
    </citation>
    <scope>NUCLEOTIDE SEQUENCE [LARGE SCALE GENOMIC DNA]</scope>
    <source>
        <strain evidence="15">SDA103</strain>
    </source>
</reference>
<evidence type="ECO:0000256" key="11">
    <source>
        <dbReference type="SAM" id="Phobius"/>
    </source>
</evidence>
<dbReference type="Pfam" id="PF00041">
    <property type="entry name" value="fn3"/>
    <property type="match status" value="2"/>
</dbReference>
<protein>
    <submittedName>
        <fullName evidence="16">Neural cell adhesion molecule 1</fullName>
    </submittedName>
</protein>
<dbReference type="GO" id="GO:0070593">
    <property type="term" value="P:dendrite self-avoidance"/>
    <property type="evidence" value="ECO:0007669"/>
    <property type="project" value="TreeGrafter"/>
</dbReference>
<evidence type="ECO:0000256" key="2">
    <source>
        <dbReference type="ARBA" id="ARBA00022692"/>
    </source>
</evidence>
<dbReference type="InterPro" id="IPR003598">
    <property type="entry name" value="Ig_sub2"/>
</dbReference>
<dbReference type="GO" id="GO:0005886">
    <property type="term" value="C:plasma membrane"/>
    <property type="evidence" value="ECO:0007669"/>
    <property type="project" value="UniProtKB-ARBA"/>
</dbReference>
<dbReference type="InterPro" id="IPR003599">
    <property type="entry name" value="Ig_sub"/>
</dbReference>
<dbReference type="InterPro" id="IPR013783">
    <property type="entry name" value="Ig-like_fold"/>
</dbReference>
<dbReference type="InterPro" id="IPR036179">
    <property type="entry name" value="Ig-like_dom_sf"/>
</dbReference>
<dbReference type="CDD" id="cd00063">
    <property type="entry name" value="FN3"/>
    <property type="match status" value="2"/>
</dbReference>
<keyword evidence="15" id="KW-1185">Reference proteome</keyword>
<evidence type="ECO:0000256" key="4">
    <source>
        <dbReference type="ARBA" id="ARBA00022889"/>
    </source>
</evidence>
<evidence type="ECO:0000256" key="1">
    <source>
        <dbReference type="ARBA" id="ARBA00004167"/>
    </source>
</evidence>
<feature type="domain" description="Fibronectin type-III" evidence="14">
    <location>
        <begin position="388"/>
        <end position="482"/>
    </location>
</feature>
<keyword evidence="3 12" id="KW-0732">Signal</keyword>
<comment type="subcellular location">
    <subcellularLocation>
        <location evidence="1">Membrane</location>
        <topology evidence="1">Single-pass membrane protein</topology>
    </subcellularLocation>
</comment>
<dbReference type="PRINTS" id="PR01838">
    <property type="entry name" value="NCAMFAMILY"/>
</dbReference>
<keyword evidence="4" id="KW-0130">Cell adhesion</keyword>
<evidence type="ECO:0000259" key="13">
    <source>
        <dbReference type="PROSITE" id="PS50835"/>
    </source>
</evidence>
<evidence type="ECO:0000259" key="14">
    <source>
        <dbReference type="PROSITE" id="PS50853"/>
    </source>
</evidence>
<evidence type="ECO:0000313" key="15">
    <source>
        <dbReference type="Proteomes" id="UP000221080"/>
    </source>
</evidence>
<evidence type="ECO:0000313" key="16">
    <source>
        <dbReference type="RefSeq" id="XP_053530933.1"/>
    </source>
</evidence>
<dbReference type="SUPFAM" id="SSF49265">
    <property type="entry name" value="Fibronectin type III"/>
    <property type="match status" value="1"/>
</dbReference>
<dbReference type="SMART" id="SM00060">
    <property type="entry name" value="FN3"/>
    <property type="match status" value="2"/>
</dbReference>
<dbReference type="InterPro" id="IPR036116">
    <property type="entry name" value="FN3_sf"/>
</dbReference>
<reference evidence="16" key="2">
    <citation type="submission" date="2025-08" db="UniProtKB">
        <authorList>
            <consortium name="RefSeq"/>
        </authorList>
    </citation>
    <scope>IDENTIFICATION</scope>
    <source>
        <tissue evidence="16">Blood</tissue>
    </source>
</reference>
<dbReference type="Proteomes" id="UP000221080">
    <property type="component" value="Chromosome 23"/>
</dbReference>
<dbReference type="GO" id="GO:0007156">
    <property type="term" value="P:homophilic cell adhesion via plasma membrane adhesion molecules"/>
    <property type="evidence" value="ECO:0007669"/>
    <property type="project" value="TreeGrafter"/>
</dbReference>
<keyword evidence="9" id="KW-0393">Immunoglobulin domain</keyword>
<dbReference type="AlphaFoldDB" id="A0A9F7R9B0"/>
<organism evidence="15 16">
    <name type="scientific">Ictalurus punctatus</name>
    <name type="common">Channel catfish</name>
    <name type="synonym">Silurus punctatus</name>
    <dbReference type="NCBI Taxonomy" id="7998"/>
    <lineage>
        <taxon>Eukaryota</taxon>
        <taxon>Metazoa</taxon>
        <taxon>Chordata</taxon>
        <taxon>Craniata</taxon>
        <taxon>Vertebrata</taxon>
        <taxon>Euteleostomi</taxon>
        <taxon>Actinopterygii</taxon>
        <taxon>Neopterygii</taxon>
        <taxon>Teleostei</taxon>
        <taxon>Ostariophysi</taxon>
        <taxon>Siluriformes</taxon>
        <taxon>Ictaluridae</taxon>
        <taxon>Ictalurus</taxon>
    </lineage>
</organism>
<dbReference type="SMART" id="SM00409">
    <property type="entry name" value="IG"/>
    <property type="match status" value="4"/>
</dbReference>
<dbReference type="OMA" id="SATFMLH"/>
<feature type="chain" id="PRO_5039935382" evidence="12">
    <location>
        <begin position="24"/>
        <end position="692"/>
    </location>
</feature>
<dbReference type="Pfam" id="PF13927">
    <property type="entry name" value="Ig_3"/>
    <property type="match status" value="4"/>
</dbReference>
<dbReference type="PANTHER" id="PTHR10075:SF101">
    <property type="entry name" value="ZWEI IG DOMAIN PROTEIN ZIG-3"/>
    <property type="match status" value="1"/>
</dbReference>
<dbReference type="InterPro" id="IPR009138">
    <property type="entry name" value="Neural_cell_adh"/>
</dbReference>
<dbReference type="SMART" id="SM00408">
    <property type="entry name" value="IGc2"/>
    <property type="match status" value="4"/>
</dbReference>
<keyword evidence="8" id="KW-0325">Glycoprotein</keyword>
<dbReference type="GO" id="GO:0007411">
    <property type="term" value="P:axon guidance"/>
    <property type="evidence" value="ECO:0007669"/>
    <property type="project" value="TreeGrafter"/>
</dbReference>
<name>A0A9F7R9B0_ICTPU</name>
<dbReference type="GeneID" id="108256632"/>
<dbReference type="Gene3D" id="2.60.40.10">
    <property type="entry name" value="Immunoglobulins"/>
    <property type="match status" value="6"/>
</dbReference>
<accession>A0A9F7R9B0</accession>
<feature type="domain" description="Ig-like" evidence="13">
    <location>
        <begin position="115"/>
        <end position="196"/>
    </location>
</feature>
<keyword evidence="7" id="KW-1015">Disulfide bond</keyword>
<feature type="domain" description="Ig-like" evidence="13">
    <location>
        <begin position="28"/>
        <end position="108"/>
    </location>
</feature>
<proteinExistence type="predicted"/>
<feature type="region of interest" description="Disordered" evidence="10">
    <location>
        <begin position="654"/>
        <end position="692"/>
    </location>
</feature>
<dbReference type="CTD" id="566122"/>
<dbReference type="KEGG" id="ipu:108256632"/>
<evidence type="ECO:0000256" key="6">
    <source>
        <dbReference type="ARBA" id="ARBA00023136"/>
    </source>
</evidence>
<feature type="transmembrane region" description="Helical" evidence="11">
    <location>
        <begin position="588"/>
        <end position="610"/>
    </location>
</feature>
<feature type="domain" description="Ig-like" evidence="13">
    <location>
        <begin position="209"/>
        <end position="297"/>
    </location>
</feature>
<evidence type="ECO:0000256" key="12">
    <source>
        <dbReference type="SAM" id="SignalP"/>
    </source>
</evidence>
<keyword evidence="5 11" id="KW-1133">Transmembrane helix</keyword>
<dbReference type="PROSITE" id="PS50835">
    <property type="entry name" value="IG_LIKE"/>
    <property type="match status" value="4"/>
</dbReference>
<evidence type="ECO:0000256" key="7">
    <source>
        <dbReference type="ARBA" id="ARBA00023157"/>
    </source>
</evidence>
<dbReference type="SUPFAM" id="SSF48726">
    <property type="entry name" value="Immunoglobulin"/>
    <property type="match status" value="4"/>
</dbReference>